<dbReference type="VEuPathDB" id="CryptoDB:Cvel_28727"/>
<dbReference type="SMART" id="SM00368">
    <property type="entry name" value="LRR_RI"/>
    <property type="match status" value="8"/>
</dbReference>
<evidence type="ECO:0000313" key="4">
    <source>
        <dbReference type="EMBL" id="CEM44941.1"/>
    </source>
</evidence>
<dbReference type="AlphaFoldDB" id="A0A0G4HLH7"/>
<keyword evidence="1" id="KW-0343">GTPase activation</keyword>
<organism evidence="4">
    <name type="scientific">Chromera velia CCMP2878</name>
    <dbReference type="NCBI Taxonomy" id="1169474"/>
    <lineage>
        <taxon>Eukaryota</taxon>
        <taxon>Sar</taxon>
        <taxon>Alveolata</taxon>
        <taxon>Colpodellida</taxon>
        <taxon>Chromeraceae</taxon>
        <taxon>Chromera</taxon>
    </lineage>
</organism>
<dbReference type="Pfam" id="PF13516">
    <property type="entry name" value="LRR_6"/>
    <property type="match status" value="2"/>
</dbReference>
<keyword evidence="3" id="KW-0677">Repeat</keyword>
<dbReference type="InterPro" id="IPR001611">
    <property type="entry name" value="Leu-rich_rpt"/>
</dbReference>
<dbReference type="PANTHER" id="PTHR24113">
    <property type="entry name" value="RAN GTPASE-ACTIVATING PROTEIN 1"/>
    <property type="match status" value="1"/>
</dbReference>
<dbReference type="GO" id="GO:0048471">
    <property type="term" value="C:perinuclear region of cytoplasm"/>
    <property type="evidence" value="ECO:0007669"/>
    <property type="project" value="TreeGrafter"/>
</dbReference>
<dbReference type="PhylomeDB" id="A0A0G4HLH7"/>
<gene>
    <name evidence="4" type="ORF">Cvel_28727</name>
</gene>
<name>A0A0G4HLH7_9ALVE</name>
<sequence length="948" mass="101106">MSENSSGIAGNLADAGGPGVRSMELAESSLCSIFGHAQPNSALICELASRKDTFGLAWVILTYIKTNRSRFPFPTLDLSNFSMGAGKLGLLVASLPSGPETLETLRCGYRVCYGPRLSVLLRFLQRLRVGGQLHGCGGSGSSLKHLVLAECNLNPSEAGAILYSLPPSVQTLDLSCNKLSMSSMETLSDFLSPRWLPGLLHLDVSDNRLGPLGVAALARGLGGSHEGLPLETLRLRYTNAAGGGVKALGEALKAKKTLSLRHLDLESNRIDAEEFRHLASAVAEGSVPMLQFLLLGGNRLARGPEWENNGDFGGQDDFTALAQLLSSTQLRELESLDLSGSFLADEGLNLCAEAVSGGRLPKLKSFKLCHTDMYPLGTVAFMNALETGRTPLLENLELGNVVDSTHETITAFANALNSGHLSKLLSIRLTGGADVYGAGFVALCRSLSAGTAPALKCLDLETSRDPDDEEIDDGVVFLAQGVREGKLAELRNFYFNCFSSRVGAEVMADLNRAVGSGGVRGLQELSLCWHEEEDEGVSGFAEGLKAEGLASLEKLTLNVSCGGEEGCKAFGEALGSCDEFFPCLDSLSLIWRANRGFAGLCEGLSGGERLRSSLFVSISLGRQEIDSDVARDRATVALAGVIRGGKIPGLWEMRLGDFGEVGLGLGRTAGVALSEALTHADACTASLEKLVVFEGFFGGNRREREENMVSFLRGIARGSQSLPSLCVLNLYNEYLGLEGAKGLASLLSAGKVSGLKDLRMNCEDVGHEGLQALAVALCSPFVSQLRALQVNLHLDTFFCMPSLRVAEVASFSVALSFGQLSGLEELYITQSELVGGRGQALCVGLGSGKLQSLWRLDLSDSNVRDEGARELARVLDKERMPSLQNLLLVNTGISGMGLDSFEAAWRTNPPPPLEFIDFSRNPIAPSDGNQILSQLSRTRILTLRDWCV</sequence>
<dbReference type="GO" id="GO:0006913">
    <property type="term" value="P:nucleocytoplasmic transport"/>
    <property type="evidence" value="ECO:0007669"/>
    <property type="project" value="TreeGrafter"/>
</dbReference>
<dbReference type="GO" id="GO:0005829">
    <property type="term" value="C:cytosol"/>
    <property type="evidence" value="ECO:0007669"/>
    <property type="project" value="TreeGrafter"/>
</dbReference>
<accession>A0A0G4HLH7</accession>
<dbReference type="GO" id="GO:0005096">
    <property type="term" value="F:GTPase activator activity"/>
    <property type="evidence" value="ECO:0007669"/>
    <property type="project" value="UniProtKB-KW"/>
</dbReference>
<evidence type="ECO:0000256" key="3">
    <source>
        <dbReference type="ARBA" id="ARBA00022737"/>
    </source>
</evidence>
<proteinExistence type="predicted"/>
<dbReference type="GO" id="GO:0031267">
    <property type="term" value="F:small GTPase binding"/>
    <property type="evidence" value="ECO:0007669"/>
    <property type="project" value="TreeGrafter"/>
</dbReference>
<evidence type="ECO:0000256" key="2">
    <source>
        <dbReference type="ARBA" id="ARBA00022614"/>
    </source>
</evidence>
<evidence type="ECO:0000256" key="1">
    <source>
        <dbReference type="ARBA" id="ARBA00022468"/>
    </source>
</evidence>
<dbReference type="Gene3D" id="3.80.10.10">
    <property type="entry name" value="Ribonuclease Inhibitor"/>
    <property type="match status" value="5"/>
</dbReference>
<protein>
    <submittedName>
        <fullName evidence="4">Uncharacterized protein</fullName>
    </submittedName>
</protein>
<reference evidence="4" key="1">
    <citation type="submission" date="2014-11" db="EMBL/GenBank/DDBJ databases">
        <authorList>
            <person name="Otto D Thomas"/>
            <person name="Naeem Raeece"/>
        </authorList>
    </citation>
    <scope>NUCLEOTIDE SEQUENCE</scope>
</reference>
<dbReference type="PANTHER" id="PTHR24113:SF12">
    <property type="entry name" value="RAN GTPASE-ACTIVATING PROTEIN 1"/>
    <property type="match status" value="1"/>
</dbReference>
<dbReference type="InterPro" id="IPR032675">
    <property type="entry name" value="LRR_dom_sf"/>
</dbReference>
<dbReference type="InterPro" id="IPR027038">
    <property type="entry name" value="RanGap"/>
</dbReference>
<keyword evidence="2" id="KW-0433">Leucine-rich repeat</keyword>
<dbReference type="EMBL" id="CDMZ01003052">
    <property type="protein sequence ID" value="CEM44941.1"/>
    <property type="molecule type" value="Genomic_DNA"/>
</dbReference>
<dbReference type="SUPFAM" id="SSF52047">
    <property type="entry name" value="RNI-like"/>
    <property type="match status" value="2"/>
</dbReference>
<dbReference type="GO" id="GO:0005634">
    <property type="term" value="C:nucleus"/>
    <property type="evidence" value="ECO:0007669"/>
    <property type="project" value="TreeGrafter"/>
</dbReference>